<evidence type="ECO:0000256" key="3">
    <source>
        <dbReference type="SAM" id="Coils"/>
    </source>
</evidence>
<dbReference type="STRING" id="45351.A7RP26"/>
<feature type="coiled-coil region" evidence="3">
    <location>
        <begin position="88"/>
        <end position="122"/>
    </location>
</feature>
<dbReference type="SUPFAM" id="SSF47095">
    <property type="entry name" value="HMG-box"/>
    <property type="match status" value="2"/>
</dbReference>
<protein>
    <recommendedName>
        <fullName evidence="4">HMG box domain-containing protein</fullName>
    </recommendedName>
</protein>
<dbReference type="HOGENOM" id="CLU_1246656_0_0_1"/>
<dbReference type="InParanoid" id="A7RP26"/>
<dbReference type="GO" id="GO:0006338">
    <property type="term" value="P:chromatin remodeling"/>
    <property type="evidence" value="ECO:0000318"/>
    <property type="project" value="GO_Central"/>
</dbReference>
<dbReference type="SMART" id="SM00398">
    <property type="entry name" value="HMG"/>
    <property type="match status" value="2"/>
</dbReference>
<dbReference type="GO" id="GO:0005634">
    <property type="term" value="C:nucleus"/>
    <property type="evidence" value="ECO:0000318"/>
    <property type="project" value="GO_Central"/>
</dbReference>
<evidence type="ECO:0000313" key="6">
    <source>
        <dbReference type="Proteomes" id="UP000001593"/>
    </source>
</evidence>
<evidence type="ECO:0000256" key="2">
    <source>
        <dbReference type="PROSITE-ProRule" id="PRU00267"/>
    </source>
</evidence>
<dbReference type="OrthoDB" id="5550281at2759"/>
<feature type="domain" description="HMG box" evidence="4">
    <location>
        <begin position="141"/>
        <end position="208"/>
    </location>
</feature>
<dbReference type="Pfam" id="PF00505">
    <property type="entry name" value="HMG_box"/>
    <property type="match status" value="2"/>
</dbReference>
<gene>
    <name evidence="5" type="ORF">NEMVEDRAFT_v1g199953</name>
</gene>
<dbReference type="GO" id="GO:0003677">
    <property type="term" value="F:DNA binding"/>
    <property type="evidence" value="ECO:0007669"/>
    <property type="project" value="UniProtKB-UniRule"/>
</dbReference>
<accession>A7RP26</accession>
<organism evidence="5 6">
    <name type="scientific">Nematostella vectensis</name>
    <name type="common">Starlet sea anemone</name>
    <dbReference type="NCBI Taxonomy" id="45351"/>
    <lineage>
        <taxon>Eukaryota</taxon>
        <taxon>Metazoa</taxon>
        <taxon>Cnidaria</taxon>
        <taxon>Anthozoa</taxon>
        <taxon>Hexacorallia</taxon>
        <taxon>Actiniaria</taxon>
        <taxon>Edwardsiidae</taxon>
        <taxon>Nematostella</taxon>
    </lineage>
</organism>
<name>A7RP26_NEMVE</name>
<evidence type="ECO:0000313" key="5">
    <source>
        <dbReference type="EMBL" id="EDO46839.1"/>
    </source>
</evidence>
<dbReference type="EMBL" id="DS469524">
    <property type="protein sequence ID" value="EDO46839.1"/>
    <property type="molecule type" value="Genomic_DNA"/>
</dbReference>
<dbReference type="Gene3D" id="1.10.30.10">
    <property type="entry name" value="High mobility group box domain"/>
    <property type="match status" value="2"/>
</dbReference>
<evidence type="ECO:0000256" key="1">
    <source>
        <dbReference type="ARBA" id="ARBA00023125"/>
    </source>
</evidence>
<dbReference type="OMA" id="YMQLAED"/>
<evidence type="ECO:0000259" key="4">
    <source>
        <dbReference type="PROSITE" id="PS50118"/>
    </source>
</evidence>
<keyword evidence="2" id="KW-0539">Nucleus</keyword>
<dbReference type="AlphaFoldDB" id="A7RP26"/>
<dbReference type="PANTHER" id="PTHR48112:SF22">
    <property type="entry name" value="MITOCHONDRIAL TRANSCRIPTION FACTOR A, ISOFORM B"/>
    <property type="match status" value="1"/>
</dbReference>
<feature type="DNA-binding region" description="HMG box" evidence="2">
    <location>
        <begin position="38"/>
        <end position="106"/>
    </location>
</feature>
<keyword evidence="6" id="KW-1185">Reference proteome</keyword>
<dbReference type="PROSITE" id="PS50118">
    <property type="entry name" value="HMG_BOX_2"/>
    <property type="match status" value="2"/>
</dbReference>
<feature type="domain" description="HMG box" evidence="4">
    <location>
        <begin position="38"/>
        <end position="106"/>
    </location>
</feature>
<keyword evidence="1 2" id="KW-0238">DNA-binding</keyword>
<dbReference type="InterPro" id="IPR050342">
    <property type="entry name" value="HMGB"/>
</dbReference>
<dbReference type="InterPro" id="IPR036910">
    <property type="entry name" value="HMG_box_dom_sf"/>
</dbReference>
<proteinExistence type="predicted"/>
<dbReference type="PhylomeDB" id="A7RP26"/>
<dbReference type="KEGG" id="nve:5518923"/>
<dbReference type="InterPro" id="IPR009071">
    <property type="entry name" value="HMG_box_dom"/>
</dbReference>
<dbReference type="Proteomes" id="UP000001593">
    <property type="component" value="Unassembled WGS sequence"/>
</dbReference>
<sequence length="222" mass="26495">MITGPIFLRNSLIRQRYPPAKLMYKQIQYFSSEIPPKPKPPPGIFTLYYFEKAEQYLQNHSGVKPSEIIQRLGDEWKTASLQERDFYRKKYLSLLELYKSELQDYENNLEDDERIHLTLQEEMRPEEANASMDLSKRLEFPQRPITAFGYFVKAAKEQFPKQSSQSLASWIEQLTEKWHSMNDEEKQPFREASQRAYQKFEENKEEWKSVFSLDEVGGFVRK</sequence>
<dbReference type="PANTHER" id="PTHR48112">
    <property type="entry name" value="HIGH MOBILITY GROUP PROTEIN DSP1"/>
    <property type="match status" value="1"/>
</dbReference>
<feature type="DNA-binding region" description="HMG box" evidence="2">
    <location>
        <begin position="141"/>
        <end position="208"/>
    </location>
</feature>
<reference evidence="5 6" key="1">
    <citation type="journal article" date="2007" name="Science">
        <title>Sea anemone genome reveals ancestral eumetazoan gene repertoire and genomic organization.</title>
        <authorList>
            <person name="Putnam N.H."/>
            <person name="Srivastava M."/>
            <person name="Hellsten U."/>
            <person name="Dirks B."/>
            <person name="Chapman J."/>
            <person name="Salamov A."/>
            <person name="Terry A."/>
            <person name="Shapiro H."/>
            <person name="Lindquist E."/>
            <person name="Kapitonov V.V."/>
            <person name="Jurka J."/>
            <person name="Genikhovich G."/>
            <person name="Grigoriev I.V."/>
            <person name="Lucas S.M."/>
            <person name="Steele R.E."/>
            <person name="Finnerty J.R."/>
            <person name="Technau U."/>
            <person name="Martindale M.Q."/>
            <person name="Rokhsar D.S."/>
        </authorList>
    </citation>
    <scope>NUCLEOTIDE SEQUENCE [LARGE SCALE GENOMIC DNA]</scope>
    <source>
        <strain evidence="6">CH2 X CH6</strain>
    </source>
</reference>
<keyword evidence="3" id="KW-0175">Coiled coil</keyword>